<accession>A0A0H3PV78</accession>
<protein>
    <submittedName>
        <fullName evidence="1">Uncharacterized protein</fullName>
    </submittedName>
</protein>
<dbReference type="Proteomes" id="UP000004641">
    <property type="component" value="Unassembled WGS sequence"/>
</dbReference>
<dbReference type="BioCyc" id="ECOL478008-HMP:G76-485651-MONOMER"/>
<dbReference type="AlphaFoldDB" id="A0A0H3PV78"/>
<evidence type="ECO:0000313" key="1">
    <source>
        <dbReference type="EMBL" id="EDU91947.1"/>
    </source>
</evidence>
<evidence type="ECO:0000313" key="2">
    <source>
        <dbReference type="Proteomes" id="UP000004641"/>
    </source>
</evidence>
<proteinExistence type="predicted"/>
<comment type="caution">
    <text evidence="1">The sequence shown here is derived from an EMBL/GenBank/DDBJ whole genome shotgun (WGS) entry which is preliminary data.</text>
</comment>
<sequence length="41" mass="4468">MKSRQFILCGLNTTAQNDKFNAKKPGNCPVLEGISLFGGIR</sequence>
<organism evidence="1 2">
    <name type="scientific">Escherichia coli O157:H7 (strain EC869)</name>
    <dbReference type="NCBI Taxonomy" id="478008"/>
    <lineage>
        <taxon>Bacteria</taxon>
        <taxon>Pseudomonadati</taxon>
        <taxon>Pseudomonadota</taxon>
        <taxon>Gammaproteobacteria</taxon>
        <taxon>Enterobacterales</taxon>
        <taxon>Enterobacteriaceae</taxon>
        <taxon>Escherichia</taxon>
    </lineage>
</organism>
<gene>
    <name evidence="1" type="ORF">ECH7EC869_4312</name>
</gene>
<reference evidence="1 2" key="1">
    <citation type="journal article" date="2011" name="Appl. Environ. Microbiol.">
        <title>Genome signatures of Escherichia coli O157:H7 isolates from the bovine host reservoir.</title>
        <authorList>
            <person name="Eppinger M."/>
            <person name="Mammel M.K."/>
            <person name="Leclerc J.E."/>
            <person name="Ravel J."/>
            <person name="Cebula T.A."/>
        </authorList>
    </citation>
    <scope>NUCLEOTIDE SEQUENCE [LARGE SCALE GENOMIC DNA]</scope>
    <source>
        <strain evidence="1 2">EC869</strain>
    </source>
</reference>
<dbReference type="EMBL" id="ABHU01000004">
    <property type="protein sequence ID" value="EDU91947.1"/>
    <property type="molecule type" value="Genomic_DNA"/>
</dbReference>
<name>A0A0H3PV78_ECO5C</name>